<gene>
    <name evidence="1" type="ORF">DCAF_LOCUS2287</name>
</gene>
<feature type="non-terminal residue" evidence="1">
    <location>
        <position position="1"/>
    </location>
</feature>
<dbReference type="Proteomes" id="UP001314170">
    <property type="component" value="Unassembled WGS sequence"/>
</dbReference>
<organism evidence="1 2">
    <name type="scientific">Dovyalis caffra</name>
    <dbReference type="NCBI Taxonomy" id="77055"/>
    <lineage>
        <taxon>Eukaryota</taxon>
        <taxon>Viridiplantae</taxon>
        <taxon>Streptophyta</taxon>
        <taxon>Embryophyta</taxon>
        <taxon>Tracheophyta</taxon>
        <taxon>Spermatophyta</taxon>
        <taxon>Magnoliopsida</taxon>
        <taxon>eudicotyledons</taxon>
        <taxon>Gunneridae</taxon>
        <taxon>Pentapetalae</taxon>
        <taxon>rosids</taxon>
        <taxon>fabids</taxon>
        <taxon>Malpighiales</taxon>
        <taxon>Salicaceae</taxon>
        <taxon>Flacourtieae</taxon>
        <taxon>Dovyalis</taxon>
    </lineage>
</organism>
<sequence>DSNRSLDVEDKRGGCGASYFSNDVYAKGEENIIFSQTKRDGDEVSMALIHSIASATLHGGISQHQR</sequence>
<accession>A0AAV1QV04</accession>
<comment type="caution">
    <text evidence="1">The sequence shown here is derived from an EMBL/GenBank/DDBJ whole genome shotgun (WGS) entry which is preliminary data.</text>
</comment>
<evidence type="ECO:0000313" key="2">
    <source>
        <dbReference type="Proteomes" id="UP001314170"/>
    </source>
</evidence>
<evidence type="ECO:0000313" key="1">
    <source>
        <dbReference type="EMBL" id="CAK7324630.1"/>
    </source>
</evidence>
<name>A0AAV1QV04_9ROSI</name>
<dbReference type="EMBL" id="CAWUPB010000409">
    <property type="protein sequence ID" value="CAK7324630.1"/>
    <property type="molecule type" value="Genomic_DNA"/>
</dbReference>
<protein>
    <submittedName>
        <fullName evidence="1">Uncharacterized protein</fullName>
    </submittedName>
</protein>
<proteinExistence type="predicted"/>
<keyword evidence="2" id="KW-1185">Reference proteome</keyword>
<reference evidence="1 2" key="1">
    <citation type="submission" date="2024-01" db="EMBL/GenBank/DDBJ databases">
        <authorList>
            <person name="Waweru B."/>
        </authorList>
    </citation>
    <scope>NUCLEOTIDE SEQUENCE [LARGE SCALE GENOMIC DNA]</scope>
</reference>
<dbReference type="AlphaFoldDB" id="A0AAV1QV04"/>